<dbReference type="GO" id="GO:0046872">
    <property type="term" value="F:metal ion binding"/>
    <property type="evidence" value="ECO:0007669"/>
    <property type="project" value="UniProtKB-KW"/>
</dbReference>
<evidence type="ECO:0000256" key="1">
    <source>
        <dbReference type="ARBA" id="ARBA00008950"/>
    </source>
</evidence>
<protein>
    <recommendedName>
        <fullName evidence="2">Phosphoesterase</fullName>
        <ecNumber evidence="2">3.1.4.-</ecNumber>
    </recommendedName>
</protein>
<name>A0A1B1S0H2_9BACL</name>
<dbReference type="EC" id="3.1.4.-" evidence="2"/>
<sequence>MKKIVIVSDTHIPFRAKKLPKPLVEACENADFIIHAGDWQTMDVYHELAAYAETDGVTGNVDPWDILEKFGRKKIFTFDGLKIGVVHGDGDRKPTEQQAYDTFRNDHVDIIVFGHSHTPVMREVDGITLFNPGSPTDKRRQAQFSFGLLEIGDSWELQHVFFDKET</sequence>
<organism evidence="4 5">
    <name type="scientific">Planococcus versutus</name>
    <dbReference type="NCBI Taxonomy" id="1302659"/>
    <lineage>
        <taxon>Bacteria</taxon>
        <taxon>Bacillati</taxon>
        <taxon>Bacillota</taxon>
        <taxon>Bacilli</taxon>
        <taxon>Bacillales</taxon>
        <taxon>Caryophanaceae</taxon>
        <taxon>Planococcus</taxon>
    </lineage>
</organism>
<comment type="similarity">
    <text evidence="1 2">Belongs to the metallophosphoesterase superfamily. YfcE family.</text>
</comment>
<evidence type="ECO:0000259" key="3">
    <source>
        <dbReference type="Pfam" id="PF12850"/>
    </source>
</evidence>
<dbReference type="InterPro" id="IPR000979">
    <property type="entry name" value="Phosphodiesterase_MJ0936/Vps29"/>
</dbReference>
<gene>
    <name evidence="4" type="ORF">I858_006450</name>
</gene>
<keyword evidence="2" id="KW-0479">Metal-binding</keyword>
<dbReference type="KEGG" id="pll:I858_006450"/>
<reference evidence="4" key="1">
    <citation type="submission" date="2016-10" db="EMBL/GenBank/DDBJ databases">
        <authorList>
            <person name="See-Too W.S."/>
        </authorList>
    </citation>
    <scope>NUCLEOTIDE SEQUENCE</scope>
    <source>
        <strain evidence="4">L10.15</strain>
    </source>
</reference>
<evidence type="ECO:0000313" key="4">
    <source>
        <dbReference type="EMBL" id="ANU26664.1"/>
    </source>
</evidence>
<dbReference type="OrthoDB" id="9800565at2"/>
<feature type="domain" description="Calcineurin-like phosphoesterase" evidence="3">
    <location>
        <begin position="3"/>
        <end position="152"/>
    </location>
</feature>
<proteinExistence type="inferred from homology"/>
<dbReference type="Pfam" id="PF12850">
    <property type="entry name" value="Metallophos_2"/>
    <property type="match status" value="1"/>
</dbReference>
<dbReference type="Gene3D" id="3.60.21.10">
    <property type="match status" value="1"/>
</dbReference>
<dbReference type="Proteomes" id="UP000053354">
    <property type="component" value="Chromosome"/>
</dbReference>
<evidence type="ECO:0000313" key="5">
    <source>
        <dbReference type="Proteomes" id="UP000053354"/>
    </source>
</evidence>
<dbReference type="NCBIfam" id="TIGR00040">
    <property type="entry name" value="yfcE"/>
    <property type="match status" value="1"/>
</dbReference>
<dbReference type="STRING" id="1302659.I858_006450"/>
<dbReference type="RefSeq" id="WP_049693505.1">
    <property type="nucleotide sequence ID" value="NZ_CP016540.2"/>
</dbReference>
<dbReference type="AlphaFoldDB" id="A0A1B1S0H2"/>
<dbReference type="EMBL" id="CP016540">
    <property type="protein sequence ID" value="ANU26664.1"/>
    <property type="molecule type" value="Genomic_DNA"/>
</dbReference>
<keyword evidence="5" id="KW-1185">Reference proteome</keyword>
<comment type="cofactor">
    <cofactor evidence="2">
        <name>a divalent metal cation</name>
        <dbReference type="ChEBI" id="CHEBI:60240"/>
    </cofactor>
</comment>
<dbReference type="InterPro" id="IPR024654">
    <property type="entry name" value="Calcineurin-like_PHP_lpxH"/>
</dbReference>
<dbReference type="PANTHER" id="PTHR11124">
    <property type="entry name" value="VACUOLAR SORTING PROTEIN VPS29"/>
    <property type="match status" value="1"/>
</dbReference>
<dbReference type="SUPFAM" id="SSF56300">
    <property type="entry name" value="Metallo-dependent phosphatases"/>
    <property type="match status" value="1"/>
</dbReference>
<dbReference type="InterPro" id="IPR029052">
    <property type="entry name" value="Metallo-depent_PP-like"/>
</dbReference>
<evidence type="ECO:0000256" key="2">
    <source>
        <dbReference type="RuleBase" id="RU362039"/>
    </source>
</evidence>
<accession>A0A1B1S0H2</accession>
<dbReference type="GO" id="GO:0016787">
    <property type="term" value="F:hydrolase activity"/>
    <property type="evidence" value="ECO:0007669"/>
    <property type="project" value="UniProtKB-UniRule"/>
</dbReference>